<dbReference type="Gene3D" id="2.30.30.50">
    <property type="match status" value="1"/>
</dbReference>
<keyword evidence="4" id="KW-0602">Photosynthesis</keyword>
<protein>
    <submittedName>
        <fullName evidence="8">Photosystem I reaction centre subunit IV</fullName>
    </submittedName>
</protein>
<dbReference type="Pfam" id="PF02427">
    <property type="entry name" value="PSI_PsaE"/>
    <property type="match status" value="1"/>
</dbReference>
<sequence>MFACTKVQANVFAVKTTKTVRRSTVTRAEGEAAKPAAKPQVGPPRGTMVKILRPESYWFNDYGKVISVDQTGVRYPVVVRFEKVNYAGVSTNNYALDEVEY</sequence>
<name>A0AA97PZE2_OSTTA</name>
<dbReference type="AlphaFoldDB" id="A0AA97PZE2"/>
<dbReference type="KEGG" id="ota:OT_ostta02g03860"/>
<accession>A0AA97PZE2</accession>
<evidence type="ECO:0000256" key="4">
    <source>
        <dbReference type="ARBA" id="ARBA00022531"/>
    </source>
</evidence>
<dbReference type="SUPFAM" id="SSF50090">
    <property type="entry name" value="Electron transport accessory proteins"/>
    <property type="match status" value="1"/>
</dbReference>
<dbReference type="GO" id="GO:0009538">
    <property type="term" value="C:photosystem I reaction center"/>
    <property type="evidence" value="ECO:0007669"/>
    <property type="project" value="InterPro"/>
</dbReference>
<evidence type="ECO:0000256" key="7">
    <source>
        <dbReference type="SAM" id="MobiDB-lite"/>
    </source>
</evidence>
<dbReference type="Proteomes" id="UP000195557">
    <property type="component" value="Unassembled WGS sequence"/>
</dbReference>
<keyword evidence="5" id="KW-0603">Photosystem I</keyword>
<evidence type="ECO:0000256" key="6">
    <source>
        <dbReference type="ARBA" id="ARBA00023136"/>
    </source>
</evidence>
<dbReference type="SMR" id="A0AA97PZE2"/>
<dbReference type="PANTHER" id="PTHR34549">
    <property type="entry name" value="PHOTOSYSTEM I REACTION CENTER SUBUNIT IV A, CHLOROPLASTIC-RELATED"/>
    <property type="match status" value="1"/>
</dbReference>
<keyword evidence="6" id="KW-0472">Membrane</keyword>
<dbReference type="RefSeq" id="XP_003075228.1">
    <property type="nucleotide sequence ID" value="XM_003075180.1"/>
</dbReference>
<comment type="subcellular location">
    <subcellularLocation>
        <location evidence="2">Membrane</location>
        <topology evidence="2">Peripheral membrane protein</topology>
    </subcellularLocation>
</comment>
<proteinExistence type="inferred from homology"/>
<evidence type="ECO:0000256" key="2">
    <source>
        <dbReference type="ARBA" id="ARBA00004170"/>
    </source>
</evidence>
<evidence type="ECO:0000313" key="8">
    <source>
        <dbReference type="EMBL" id="OUS42232.1"/>
    </source>
</evidence>
<reference evidence="8" key="1">
    <citation type="submission" date="2017-04" db="EMBL/GenBank/DDBJ databases">
        <title>Population genomics of picophytoplankton unveils novel chromosome hypervariability.</title>
        <authorList>
            <consortium name="DOE Joint Genome Institute"/>
            <person name="Blanc-Mathieu R."/>
            <person name="Krasovec M."/>
            <person name="Hebrard M."/>
            <person name="Yau S."/>
            <person name="Desgranges E."/>
            <person name="Martin J."/>
            <person name="Schackwitz W."/>
            <person name="Kuo A."/>
            <person name="Salin G."/>
            <person name="Donnadieu C."/>
            <person name="Desdevises Y."/>
            <person name="Sanchez-Ferandin S."/>
            <person name="Moreau H."/>
            <person name="Rivals E."/>
            <person name="Grigoriev I.V."/>
            <person name="Grimsley N."/>
            <person name="Eyre-Walker A."/>
            <person name="Piganeau G."/>
        </authorList>
    </citation>
    <scope>NUCLEOTIDE SEQUENCE [LARGE SCALE GENOMIC DNA]</scope>
    <source>
        <strain evidence="8">RCC 1115</strain>
    </source>
</reference>
<dbReference type="InterPro" id="IPR008990">
    <property type="entry name" value="Elect_transpt_acc-like_dom_sf"/>
</dbReference>
<dbReference type="OMA" id="SYWFNDY"/>
<evidence type="ECO:0000256" key="5">
    <source>
        <dbReference type="ARBA" id="ARBA00022836"/>
    </source>
</evidence>
<evidence type="ECO:0000256" key="1">
    <source>
        <dbReference type="ARBA" id="ARBA00001993"/>
    </source>
</evidence>
<comment type="function">
    <text evidence="1">Stabilizes the interaction between PsaC and the PSI core, assists the docking of the ferredoxin to PSI and interacts with ferredoxin-NADP oxidoreductase.</text>
</comment>
<organism evidence="8">
    <name type="scientific">Ostreococcus tauri</name>
    <name type="common">Marine green alga</name>
    <dbReference type="NCBI Taxonomy" id="70448"/>
    <lineage>
        <taxon>Eukaryota</taxon>
        <taxon>Viridiplantae</taxon>
        <taxon>Chlorophyta</taxon>
        <taxon>Mamiellophyceae</taxon>
        <taxon>Mamiellales</taxon>
        <taxon>Bathycoccaceae</taxon>
        <taxon>Ostreococcus</taxon>
    </lineage>
</organism>
<feature type="region of interest" description="Disordered" evidence="7">
    <location>
        <begin position="25"/>
        <end position="45"/>
    </location>
</feature>
<gene>
    <name evidence="8" type="ORF">BE221DRAFT_188053</name>
</gene>
<dbReference type="InterPro" id="IPR003375">
    <property type="entry name" value="PSI_PsaE"/>
</dbReference>
<dbReference type="GO" id="GO:0015979">
    <property type="term" value="P:photosynthesis"/>
    <property type="evidence" value="ECO:0007669"/>
    <property type="project" value="UniProtKB-KW"/>
</dbReference>
<feature type="compositionally biased region" description="Low complexity" evidence="7">
    <location>
        <begin position="25"/>
        <end position="39"/>
    </location>
</feature>
<dbReference type="NCBIfam" id="NF002745">
    <property type="entry name" value="PRK02749.1"/>
    <property type="match status" value="1"/>
</dbReference>
<comment type="similarity">
    <text evidence="3">Belongs to the PsaE family.</text>
</comment>
<dbReference type="EMBL" id="KZ155839">
    <property type="protein sequence ID" value="OUS42232.1"/>
    <property type="molecule type" value="Genomic_DNA"/>
</dbReference>
<evidence type="ECO:0000256" key="3">
    <source>
        <dbReference type="ARBA" id="ARBA00007501"/>
    </source>
</evidence>
<dbReference type="PANTHER" id="PTHR34549:SF2">
    <property type="entry name" value="PHOTOSYSTEM I SUBUNIT IV"/>
    <property type="match status" value="1"/>
</dbReference>